<dbReference type="PRINTS" id="PR01159">
    <property type="entry name" value="DNAGYRASEB"/>
</dbReference>
<keyword evidence="11" id="KW-0413">Isomerase</keyword>
<dbReference type="GO" id="GO:0003677">
    <property type="term" value="F:DNA binding"/>
    <property type="evidence" value="ECO:0007669"/>
    <property type="project" value="UniProtKB-KW"/>
</dbReference>
<reference evidence="14" key="1">
    <citation type="submission" date="2016-10" db="EMBL/GenBank/DDBJ databases">
        <authorList>
            <person name="Varghese N."/>
            <person name="Submissions S."/>
        </authorList>
    </citation>
    <scope>NUCLEOTIDE SEQUENCE [LARGE SCALE GENOMIC DNA]</scope>
    <source>
        <strain evidence="14">CGMCC 4.6858</strain>
    </source>
</reference>
<evidence type="ECO:0000256" key="10">
    <source>
        <dbReference type="ARBA" id="ARBA00023125"/>
    </source>
</evidence>
<dbReference type="GO" id="GO:0046872">
    <property type="term" value="F:metal ion binding"/>
    <property type="evidence" value="ECO:0007669"/>
    <property type="project" value="UniProtKB-KW"/>
</dbReference>
<proteinExistence type="inferred from homology"/>
<keyword evidence="6" id="KW-0547">Nucleotide-binding</keyword>
<dbReference type="AlphaFoldDB" id="A0A1G6R4W0"/>
<dbReference type="InterPro" id="IPR002288">
    <property type="entry name" value="DNA_gyrase_B_C"/>
</dbReference>
<dbReference type="PROSITE" id="PS00177">
    <property type="entry name" value="TOPOISOMERASE_II"/>
    <property type="match status" value="1"/>
</dbReference>
<evidence type="ECO:0000313" key="14">
    <source>
        <dbReference type="Proteomes" id="UP000199034"/>
    </source>
</evidence>
<dbReference type="InterPro" id="IPR013759">
    <property type="entry name" value="Topo_IIA_B_C"/>
</dbReference>
<dbReference type="SUPFAM" id="SSF54211">
    <property type="entry name" value="Ribosomal protein S5 domain 2-like"/>
    <property type="match status" value="1"/>
</dbReference>
<dbReference type="Gene3D" id="3.40.50.670">
    <property type="match status" value="1"/>
</dbReference>
<dbReference type="PANTHER" id="PTHR45866:SF1">
    <property type="entry name" value="DNA GYRASE SUBUNIT B, MITOCHONDRIAL"/>
    <property type="match status" value="1"/>
</dbReference>
<evidence type="ECO:0000256" key="8">
    <source>
        <dbReference type="ARBA" id="ARBA00022842"/>
    </source>
</evidence>
<name>A0A1G6R4W0_9ACTN</name>
<evidence type="ECO:0000256" key="7">
    <source>
        <dbReference type="ARBA" id="ARBA00022840"/>
    </source>
</evidence>
<sequence>MRKRPGMYIGSTDTRGLMHCLWEIIDNGVDEALAGAAHRVEVTLHPDGSAEVHDDGRGIPTDEEPKTGLPGVEVVATKLHAGGKFGGGSYVATGGLHGVGLSVVNALSSRMDIDVERSPSSQGLSFRRGTPGVFDGEAPTAGFEARSGLTRKGGRVAKGRSGTRIRFWPDRQIFTRDATFEFEGLLGRARHTSFIVPGLELVIRDLRGDTPVEEKFRHDGGIAEYVDFLAHDEPVTDVLRLEGMDTFKETVPLLDDDGQMTPQEIERELVVDIAARWGTGYDTELRSYVNVIATPKGGTHLSGFEQALTKTFNDVMRSAKVLKVNDADVVKDDVLEGLTAVVTVRLAEPQFEGQTKEILGTPAARSVVRKVVSAELKKFLTSTKRGEKAQAKLVMEKVAGAARTRIAARQHKETQRRKNALESSALPSKLADCRNNDNDRTELFIVEGDSALGTAKLARNSEFQALLPIRGKILNVQKASVGDMLKNTECASIIQVVGAGSGRTFDLDARRYGRIIFMADADSDGAHIRCLLATLFFKYMPELVAEGRVYSAVPPLHRIELSNPKKGMDKYVYTYSDDELQRKLAELKKKNVRWKDPVQRYKGLGEMDADQLAETTMDPRQRTLRRITVDDAEDASRVFELLMGSDVAPRKEFIVQGAYEVDVDALDA</sequence>
<dbReference type="STRING" id="1045774.SAMN05421872_105132"/>
<dbReference type="InterPro" id="IPR000565">
    <property type="entry name" value="Topo_IIA_B"/>
</dbReference>
<dbReference type="Pfam" id="PF02518">
    <property type="entry name" value="HATPase_c"/>
    <property type="match status" value="1"/>
</dbReference>
<dbReference type="GO" id="GO:0005524">
    <property type="term" value="F:ATP binding"/>
    <property type="evidence" value="ECO:0007669"/>
    <property type="project" value="UniProtKB-KW"/>
</dbReference>
<dbReference type="CDD" id="cd16928">
    <property type="entry name" value="HATPase_GyrB-like"/>
    <property type="match status" value="1"/>
</dbReference>
<evidence type="ECO:0000256" key="11">
    <source>
        <dbReference type="ARBA" id="ARBA00023235"/>
    </source>
</evidence>
<dbReference type="GO" id="GO:0006265">
    <property type="term" value="P:DNA topological change"/>
    <property type="evidence" value="ECO:0007669"/>
    <property type="project" value="InterPro"/>
</dbReference>
<dbReference type="Pfam" id="PF01751">
    <property type="entry name" value="Toprim"/>
    <property type="match status" value="1"/>
</dbReference>
<dbReference type="SMART" id="SM00387">
    <property type="entry name" value="HATPase_c"/>
    <property type="match status" value="1"/>
</dbReference>
<accession>A0A1G6R4W0</accession>
<evidence type="ECO:0000313" key="13">
    <source>
        <dbReference type="EMBL" id="SDC99037.1"/>
    </source>
</evidence>
<dbReference type="Pfam" id="PF00986">
    <property type="entry name" value="DNA_gyraseB_C"/>
    <property type="match status" value="1"/>
</dbReference>
<evidence type="ECO:0000256" key="1">
    <source>
        <dbReference type="ARBA" id="ARBA00000185"/>
    </source>
</evidence>
<dbReference type="Gene3D" id="3.30.230.10">
    <property type="match status" value="1"/>
</dbReference>
<dbReference type="InterPro" id="IPR013506">
    <property type="entry name" value="Topo_IIA_bsu_dom2"/>
</dbReference>
<evidence type="ECO:0000256" key="3">
    <source>
        <dbReference type="ARBA" id="ARBA00010708"/>
    </source>
</evidence>
<comment type="catalytic activity">
    <reaction evidence="1">
        <text>ATP-dependent breakage, passage and rejoining of double-stranded DNA.</text>
        <dbReference type="EC" id="5.6.2.2"/>
    </reaction>
</comment>
<dbReference type="FunFam" id="3.40.50.670:FF:000002">
    <property type="entry name" value="DNA gyrase subunit B"/>
    <property type="match status" value="1"/>
</dbReference>
<dbReference type="PANTHER" id="PTHR45866">
    <property type="entry name" value="DNA GYRASE/TOPOISOMERASE SUBUNIT B"/>
    <property type="match status" value="1"/>
</dbReference>
<feature type="compositionally biased region" description="Basic and acidic residues" evidence="12">
    <location>
        <begin position="47"/>
        <end position="57"/>
    </location>
</feature>
<dbReference type="InterPro" id="IPR003594">
    <property type="entry name" value="HATPase_dom"/>
</dbReference>
<dbReference type="InterPro" id="IPR018522">
    <property type="entry name" value="TopoIIA_CS"/>
</dbReference>
<evidence type="ECO:0000256" key="6">
    <source>
        <dbReference type="ARBA" id="ARBA00022741"/>
    </source>
</evidence>
<evidence type="ECO:0000256" key="9">
    <source>
        <dbReference type="ARBA" id="ARBA00023029"/>
    </source>
</evidence>
<keyword evidence="14" id="KW-1185">Reference proteome</keyword>
<comment type="similarity">
    <text evidence="3">Belongs to the type II topoisomerase GyrB family.</text>
</comment>
<keyword evidence="8" id="KW-0460">Magnesium</keyword>
<dbReference type="SMART" id="SM00433">
    <property type="entry name" value="TOP2c"/>
    <property type="match status" value="1"/>
</dbReference>
<comment type="cofactor">
    <cofactor evidence="2">
        <name>Mg(2+)</name>
        <dbReference type="ChEBI" id="CHEBI:18420"/>
    </cofactor>
</comment>
<dbReference type="InterPro" id="IPR006171">
    <property type="entry name" value="TOPRIM_dom"/>
</dbReference>
<keyword evidence="7" id="KW-0067">ATP-binding</keyword>
<dbReference type="InterPro" id="IPR013760">
    <property type="entry name" value="Topo_IIA-like_dom_sf"/>
</dbReference>
<dbReference type="Pfam" id="PF00204">
    <property type="entry name" value="DNA_gyraseB"/>
    <property type="match status" value="1"/>
</dbReference>
<dbReference type="CDD" id="cd00822">
    <property type="entry name" value="TopoII_Trans_DNA_gyrase"/>
    <property type="match status" value="1"/>
</dbReference>
<dbReference type="SUPFAM" id="SSF56719">
    <property type="entry name" value="Type II DNA topoisomerase"/>
    <property type="match status" value="1"/>
</dbReference>
<evidence type="ECO:0000256" key="12">
    <source>
        <dbReference type="SAM" id="MobiDB-lite"/>
    </source>
</evidence>
<dbReference type="InterPro" id="IPR014721">
    <property type="entry name" value="Ribsml_uS5_D2-typ_fold_subgr"/>
</dbReference>
<dbReference type="GO" id="GO:0034335">
    <property type="term" value="F:DNA negative supercoiling activity"/>
    <property type="evidence" value="ECO:0007669"/>
    <property type="project" value="UniProtKB-ARBA"/>
</dbReference>
<dbReference type="Gene3D" id="3.30.565.10">
    <property type="entry name" value="Histidine kinase-like ATPase, C-terminal domain"/>
    <property type="match status" value="1"/>
</dbReference>
<keyword evidence="9" id="KW-0799">Topoisomerase</keyword>
<protein>
    <recommendedName>
        <fullName evidence="4">DNA topoisomerase (ATP-hydrolyzing)</fullName>
        <ecNumber evidence="4">5.6.2.2</ecNumber>
    </recommendedName>
</protein>
<dbReference type="InterPro" id="IPR020568">
    <property type="entry name" value="Ribosomal_Su5_D2-typ_SF"/>
</dbReference>
<feature type="region of interest" description="Disordered" evidence="12">
    <location>
        <begin position="47"/>
        <end position="68"/>
    </location>
</feature>
<dbReference type="EMBL" id="FMZM01000005">
    <property type="protein sequence ID" value="SDC99037.1"/>
    <property type="molecule type" value="Genomic_DNA"/>
</dbReference>
<evidence type="ECO:0000256" key="4">
    <source>
        <dbReference type="ARBA" id="ARBA00012895"/>
    </source>
</evidence>
<keyword evidence="5" id="KW-0479">Metal-binding</keyword>
<gene>
    <name evidence="13" type="ORF">SAMN05421872_105132</name>
</gene>
<keyword evidence="10" id="KW-0238">DNA-binding</keyword>
<dbReference type="SUPFAM" id="SSF55874">
    <property type="entry name" value="ATPase domain of HSP90 chaperone/DNA topoisomerase II/histidine kinase"/>
    <property type="match status" value="1"/>
</dbReference>
<evidence type="ECO:0000256" key="2">
    <source>
        <dbReference type="ARBA" id="ARBA00001946"/>
    </source>
</evidence>
<feature type="region of interest" description="Disordered" evidence="12">
    <location>
        <begin position="118"/>
        <end position="137"/>
    </location>
</feature>
<dbReference type="EC" id="5.6.2.2" evidence="4"/>
<evidence type="ECO:0000256" key="5">
    <source>
        <dbReference type="ARBA" id="ARBA00022723"/>
    </source>
</evidence>
<dbReference type="InterPro" id="IPR001241">
    <property type="entry name" value="Topo_IIA"/>
</dbReference>
<dbReference type="Proteomes" id="UP000199034">
    <property type="component" value="Unassembled WGS sequence"/>
</dbReference>
<organism evidence="13 14">
    <name type="scientific">Nocardioides lianchengensis</name>
    <dbReference type="NCBI Taxonomy" id="1045774"/>
    <lineage>
        <taxon>Bacteria</taxon>
        <taxon>Bacillati</taxon>
        <taxon>Actinomycetota</taxon>
        <taxon>Actinomycetes</taxon>
        <taxon>Propionibacteriales</taxon>
        <taxon>Nocardioidaceae</taxon>
        <taxon>Nocardioides</taxon>
    </lineage>
</organism>
<dbReference type="InterPro" id="IPR036890">
    <property type="entry name" value="HATPase_C_sf"/>
</dbReference>
<dbReference type="PROSITE" id="PS50880">
    <property type="entry name" value="TOPRIM"/>
    <property type="match status" value="1"/>
</dbReference>
<dbReference type="PRINTS" id="PR00418">
    <property type="entry name" value="TPI2FAMILY"/>
</dbReference>